<comment type="caution">
    <text evidence="3">The sequence shown here is derived from an EMBL/GenBank/DDBJ whole genome shotgun (WGS) entry which is preliminary data.</text>
</comment>
<accession>A0ABR7JQ99</accession>
<feature type="transmembrane region" description="Helical" evidence="1">
    <location>
        <begin position="52"/>
        <end position="76"/>
    </location>
</feature>
<dbReference type="Pfam" id="PF02517">
    <property type="entry name" value="Rce1-like"/>
    <property type="match status" value="1"/>
</dbReference>
<dbReference type="RefSeq" id="WP_153973144.1">
    <property type="nucleotide sequence ID" value="NZ_JACRWE010000004.1"/>
</dbReference>
<evidence type="ECO:0000313" key="3">
    <source>
        <dbReference type="EMBL" id="MBC5997084.1"/>
    </source>
</evidence>
<keyword evidence="3" id="KW-0378">Hydrolase</keyword>
<protein>
    <submittedName>
        <fullName evidence="3">CPBP family intramembrane metalloprotease</fullName>
    </submittedName>
</protein>
<organism evidence="3 4">
    <name type="scientific">Romboutsia faecis</name>
    <dbReference type="NCBI Taxonomy" id="2764597"/>
    <lineage>
        <taxon>Bacteria</taxon>
        <taxon>Bacillati</taxon>
        <taxon>Bacillota</taxon>
        <taxon>Clostridia</taxon>
        <taxon>Peptostreptococcales</taxon>
        <taxon>Peptostreptococcaceae</taxon>
        <taxon>Romboutsia</taxon>
    </lineage>
</organism>
<keyword evidence="4" id="KW-1185">Reference proteome</keyword>
<keyword evidence="3" id="KW-0482">Metalloprotease</keyword>
<keyword evidence="1" id="KW-0472">Membrane</keyword>
<evidence type="ECO:0000313" key="4">
    <source>
        <dbReference type="Proteomes" id="UP000609849"/>
    </source>
</evidence>
<reference evidence="3 4" key="1">
    <citation type="submission" date="2020-08" db="EMBL/GenBank/DDBJ databases">
        <authorList>
            <person name="Liu C."/>
            <person name="Sun Q."/>
        </authorList>
    </citation>
    <scope>NUCLEOTIDE SEQUENCE [LARGE SCALE GENOMIC DNA]</scope>
    <source>
        <strain evidence="3 4">NSJ-18</strain>
    </source>
</reference>
<feature type="domain" description="CAAX prenyl protease 2/Lysostaphin resistance protein A-like" evidence="2">
    <location>
        <begin position="2"/>
        <end position="64"/>
    </location>
</feature>
<feature type="transmembrane region" description="Helical" evidence="1">
    <location>
        <begin position="12"/>
        <end position="32"/>
    </location>
</feature>
<keyword evidence="1" id="KW-0812">Transmembrane</keyword>
<proteinExistence type="predicted"/>
<dbReference type="Proteomes" id="UP000609849">
    <property type="component" value="Unassembled WGS sequence"/>
</dbReference>
<name>A0ABR7JQ99_9FIRM</name>
<gene>
    <name evidence="3" type="ORF">H8923_09945</name>
</gene>
<evidence type="ECO:0000256" key="1">
    <source>
        <dbReference type="SAM" id="Phobius"/>
    </source>
</evidence>
<dbReference type="EMBL" id="JACRWE010000004">
    <property type="protein sequence ID" value="MBC5997084.1"/>
    <property type="molecule type" value="Genomic_DNA"/>
</dbReference>
<dbReference type="InterPro" id="IPR003675">
    <property type="entry name" value="Rce1/LyrA-like_dom"/>
</dbReference>
<keyword evidence="1" id="KW-1133">Transmembrane helix</keyword>
<sequence>MQSILFGLMNIGLGLLMGIAINVSLLISYFIIPTLAGWMLGYIDEKIYNGSIIPSILLHGLVNFGRDMILAFQIRIQLMDKVFRML</sequence>
<evidence type="ECO:0000259" key="2">
    <source>
        <dbReference type="Pfam" id="PF02517"/>
    </source>
</evidence>
<dbReference type="GO" id="GO:0008237">
    <property type="term" value="F:metallopeptidase activity"/>
    <property type="evidence" value="ECO:0007669"/>
    <property type="project" value="UniProtKB-KW"/>
</dbReference>
<keyword evidence="3" id="KW-0645">Protease</keyword>